<keyword evidence="5" id="KW-0999">Mitochondrion inner membrane</keyword>
<comment type="similarity">
    <text evidence="2">Belongs to the AAA ATPase family. BCS1 subfamily.</text>
</comment>
<keyword evidence="6" id="KW-0378">Hydrolase</keyword>
<dbReference type="AlphaFoldDB" id="A0A8H2XJ05"/>
<dbReference type="GO" id="GO:0016887">
    <property type="term" value="F:ATP hydrolysis activity"/>
    <property type="evidence" value="ECO:0007669"/>
    <property type="project" value="InterPro"/>
</dbReference>
<dbReference type="Gene3D" id="3.40.50.300">
    <property type="entry name" value="P-loop containing nucleotide triphosphate hydrolases"/>
    <property type="match status" value="1"/>
</dbReference>
<evidence type="ECO:0000256" key="5">
    <source>
        <dbReference type="ARBA" id="ARBA00022792"/>
    </source>
</evidence>
<comment type="catalytic activity">
    <reaction evidence="11">
        <text>ATP + H2O = ADP + phosphate + H(+)</text>
        <dbReference type="Rhea" id="RHEA:13065"/>
        <dbReference type="ChEBI" id="CHEBI:15377"/>
        <dbReference type="ChEBI" id="CHEBI:15378"/>
        <dbReference type="ChEBI" id="CHEBI:30616"/>
        <dbReference type="ChEBI" id="CHEBI:43474"/>
        <dbReference type="ChEBI" id="CHEBI:456216"/>
    </reaction>
    <physiologicalReaction direction="left-to-right" evidence="11">
        <dbReference type="Rhea" id="RHEA:13066"/>
    </physiologicalReaction>
</comment>
<dbReference type="InterPro" id="IPR003960">
    <property type="entry name" value="ATPase_AAA_CS"/>
</dbReference>
<feature type="region of interest" description="Disordered" evidence="13">
    <location>
        <begin position="453"/>
        <end position="483"/>
    </location>
</feature>
<feature type="compositionally biased region" description="Basic and acidic residues" evidence="13">
    <location>
        <begin position="544"/>
        <end position="557"/>
    </location>
</feature>
<keyword evidence="4 12" id="KW-0547">Nucleotide-binding</keyword>
<protein>
    <recommendedName>
        <fullName evidence="18">Mitochondrial chaperone BCS1-B</fullName>
    </recommendedName>
</protein>
<dbReference type="Pfam" id="PF25426">
    <property type="entry name" value="AAA_lid_BCS1"/>
    <property type="match status" value="1"/>
</dbReference>
<keyword evidence="7 12" id="KW-0067">ATP-binding</keyword>
<evidence type="ECO:0000259" key="14">
    <source>
        <dbReference type="SMART" id="SM00382"/>
    </source>
</evidence>
<reference evidence="16" key="1">
    <citation type="submission" date="2021-01" db="EMBL/GenBank/DDBJ databases">
        <authorList>
            <person name="Kaushik A."/>
        </authorList>
    </citation>
    <scope>NUCLEOTIDE SEQUENCE</scope>
    <source>
        <strain evidence="16">Type strain: AG8-Rh-89/</strain>
    </source>
</reference>
<feature type="domain" description="AAA+ ATPase" evidence="14">
    <location>
        <begin position="269"/>
        <end position="410"/>
    </location>
</feature>
<feature type="domain" description="BCS1 N-terminal" evidence="15">
    <location>
        <begin position="59"/>
        <end position="238"/>
    </location>
</feature>
<evidence type="ECO:0000256" key="1">
    <source>
        <dbReference type="ARBA" id="ARBA00004434"/>
    </source>
</evidence>
<dbReference type="SMART" id="SM01024">
    <property type="entry name" value="BCS1_N"/>
    <property type="match status" value="1"/>
</dbReference>
<dbReference type="InterPro" id="IPR057495">
    <property type="entry name" value="AAA_lid_BCS1"/>
</dbReference>
<keyword evidence="10" id="KW-0472">Membrane</keyword>
<organism evidence="16 17">
    <name type="scientific">Rhizoctonia solani</name>
    <dbReference type="NCBI Taxonomy" id="456999"/>
    <lineage>
        <taxon>Eukaryota</taxon>
        <taxon>Fungi</taxon>
        <taxon>Dikarya</taxon>
        <taxon>Basidiomycota</taxon>
        <taxon>Agaricomycotina</taxon>
        <taxon>Agaricomycetes</taxon>
        <taxon>Cantharellales</taxon>
        <taxon>Ceratobasidiaceae</taxon>
        <taxon>Rhizoctonia</taxon>
    </lineage>
</organism>
<dbReference type="GO" id="GO:0005524">
    <property type="term" value="F:ATP binding"/>
    <property type="evidence" value="ECO:0007669"/>
    <property type="project" value="UniProtKB-KW"/>
</dbReference>
<name>A0A8H2XJ05_9AGAM</name>
<keyword evidence="9" id="KW-0496">Mitochondrion</keyword>
<comment type="subcellular location">
    <subcellularLocation>
        <location evidence="1">Mitochondrion inner membrane</location>
        <topology evidence="1">Single-pass membrane protein</topology>
    </subcellularLocation>
</comment>
<evidence type="ECO:0000256" key="7">
    <source>
        <dbReference type="ARBA" id="ARBA00022840"/>
    </source>
</evidence>
<feature type="region of interest" description="Disordered" evidence="13">
    <location>
        <begin position="544"/>
        <end position="569"/>
    </location>
</feature>
<gene>
    <name evidence="16" type="ORF">RDB_LOCUS16577</name>
</gene>
<dbReference type="InterPro" id="IPR050747">
    <property type="entry name" value="Mitochondrial_chaperone_BCS1"/>
</dbReference>
<dbReference type="InterPro" id="IPR014851">
    <property type="entry name" value="BCS1_N"/>
</dbReference>
<dbReference type="SUPFAM" id="SSF52540">
    <property type="entry name" value="P-loop containing nucleoside triphosphate hydrolases"/>
    <property type="match status" value="1"/>
</dbReference>
<evidence type="ECO:0000256" key="6">
    <source>
        <dbReference type="ARBA" id="ARBA00022801"/>
    </source>
</evidence>
<dbReference type="GO" id="GO:0005743">
    <property type="term" value="C:mitochondrial inner membrane"/>
    <property type="evidence" value="ECO:0007669"/>
    <property type="project" value="UniProtKB-SubCell"/>
</dbReference>
<dbReference type="InterPro" id="IPR027417">
    <property type="entry name" value="P-loop_NTPase"/>
</dbReference>
<dbReference type="Proteomes" id="UP000663850">
    <property type="component" value="Unassembled WGS sequence"/>
</dbReference>
<dbReference type="Pfam" id="PF08740">
    <property type="entry name" value="BCS1_N"/>
    <property type="match status" value="1"/>
</dbReference>
<evidence type="ECO:0000313" key="16">
    <source>
        <dbReference type="EMBL" id="CAE6427779.1"/>
    </source>
</evidence>
<dbReference type="Pfam" id="PF00004">
    <property type="entry name" value="AAA"/>
    <property type="match status" value="1"/>
</dbReference>
<dbReference type="SMART" id="SM00382">
    <property type="entry name" value="AAA"/>
    <property type="match status" value="1"/>
</dbReference>
<dbReference type="PANTHER" id="PTHR23070">
    <property type="entry name" value="BCS1 AAA-TYPE ATPASE"/>
    <property type="match status" value="1"/>
</dbReference>
<sequence>MAAWTTNQQPIFHSMSASPPANQTSSTSGIEMLSSVTSLSSLFTILLSFSGLRDWLKLIVLGGALETLRRFASSFWGWVMGSFFVTVHLDNDDVAYDWMMIWLSLQPAWRKAREVQISSKDYGLNRNATIVVPGETGTTGETRSVAYLPTYGSTHTMFFRRHWMRVTRTRQDLGEGCTRETLEVSILARNREIVNELLREAKEAYTSEDQNRVSIYTCDQYNCWHRSASRAKRPMQSIVLDPMIKDRILEDAKDFMTSENWYSERGIPFRRGYLLHGAPGSGKTSLIHALAGELKLDVYVISLSRRGFDDARLHEMISDLPPRAIALIEDIDASFTTAVGVRGSSAGAATSSGGDDGGGVTLAGLLAAIDGVAAQEGRLLFATTNHIEVLDPALTRPGRMDVHVEFRLASKWQAKQLFKSFFPPVAPSDCSHVGEVDLDEKVAQSVTGCSGSTLVESEAPRSRTPSTASAPCRPAFKSADGPVRSAPKLSAATVEYLAQQFANAIPEEEVSMAALQGHLMCHKRQPKEAVDSAPVWITRERQVREAKTREAEKENSVKVEPASPSHVSA</sequence>
<evidence type="ECO:0000256" key="11">
    <source>
        <dbReference type="ARBA" id="ARBA00048778"/>
    </source>
</evidence>
<evidence type="ECO:0000256" key="13">
    <source>
        <dbReference type="SAM" id="MobiDB-lite"/>
    </source>
</evidence>
<accession>A0A8H2XJ05</accession>
<evidence type="ECO:0000256" key="8">
    <source>
        <dbReference type="ARBA" id="ARBA00022989"/>
    </source>
</evidence>
<dbReference type="InterPro" id="IPR003593">
    <property type="entry name" value="AAA+_ATPase"/>
</dbReference>
<feature type="region of interest" description="Disordered" evidence="13">
    <location>
        <begin position="1"/>
        <end position="23"/>
    </location>
</feature>
<evidence type="ECO:0000313" key="17">
    <source>
        <dbReference type="Proteomes" id="UP000663850"/>
    </source>
</evidence>
<proteinExistence type="inferred from homology"/>
<evidence type="ECO:0000256" key="12">
    <source>
        <dbReference type="RuleBase" id="RU003651"/>
    </source>
</evidence>
<comment type="caution">
    <text evidence="16">The sequence shown here is derived from an EMBL/GenBank/DDBJ whole genome shotgun (WGS) entry which is preliminary data.</text>
</comment>
<evidence type="ECO:0000256" key="2">
    <source>
        <dbReference type="ARBA" id="ARBA00007448"/>
    </source>
</evidence>
<dbReference type="PROSITE" id="PS00674">
    <property type="entry name" value="AAA"/>
    <property type="match status" value="1"/>
</dbReference>
<evidence type="ECO:0000256" key="3">
    <source>
        <dbReference type="ARBA" id="ARBA00022692"/>
    </source>
</evidence>
<keyword evidence="3" id="KW-0812">Transmembrane</keyword>
<evidence type="ECO:0008006" key="18">
    <source>
        <dbReference type="Google" id="ProtNLM"/>
    </source>
</evidence>
<evidence type="ECO:0000259" key="15">
    <source>
        <dbReference type="SMART" id="SM01024"/>
    </source>
</evidence>
<evidence type="ECO:0000256" key="4">
    <source>
        <dbReference type="ARBA" id="ARBA00022741"/>
    </source>
</evidence>
<keyword evidence="8" id="KW-1133">Transmembrane helix</keyword>
<evidence type="ECO:0000256" key="9">
    <source>
        <dbReference type="ARBA" id="ARBA00023128"/>
    </source>
</evidence>
<dbReference type="CDD" id="cd19510">
    <property type="entry name" value="RecA-like_BCS1"/>
    <property type="match status" value="1"/>
</dbReference>
<evidence type="ECO:0000256" key="10">
    <source>
        <dbReference type="ARBA" id="ARBA00023136"/>
    </source>
</evidence>
<dbReference type="EMBL" id="CAJMWZ010000902">
    <property type="protein sequence ID" value="CAE6427779.1"/>
    <property type="molecule type" value="Genomic_DNA"/>
</dbReference>
<dbReference type="InterPro" id="IPR003959">
    <property type="entry name" value="ATPase_AAA_core"/>
</dbReference>